<reference evidence="2 3" key="1">
    <citation type="submission" date="2018-06" db="EMBL/GenBank/DDBJ databases">
        <title>NTM in soil in Japan.</title>
        <authorList>
            <person name="Ohya K."/>
        </authorList>
    </citation>
    <scope>NUCLEOTIDE SEQUENCE [LARGE SCALE GENOMIC DNA]</scope>
    <source>
        <strain evidence="2 3">GF76</strain>
    </source>
</reference>
<dbReference type="Proteomes" id="UP000250347">
    <property type="component" value="Unassembled WGS sequence"/>
</dbReference>
<name>A0A329KGC9_9MYCO</name>
<evidence type="ECO:0000313" key="2">
    <source>
        <dbReference type="EMBL" id="RAU94403.1"/>
    </source>
</evidence>
<dbReference type="EMBL" id="QMEU01000039">
    <property type="protein sequence ID" value="RAU94403.1"/>
    <property type="molecule type" value="Genomic_DNA"/>
</dbReference>
<dbReference type="GO" id="GO:0016705">
    <property type="term" value="F:oxidoreductase activity, acting on paired donors, with incorporation or reduction of molecular oxygen"/>
    <property type="evidence" value="ECO:0007669"/>
    <property type="project" value="InterPro"/>
</dbReference>
<proteinExistence type="predicted"/>
<dbReference type="SUPFAM" id="SSF51679">
    <property type="entry name" value="Bacterial luciferase-like"/>
    <property type="match status" value="1"/>
</dbReference>
<accession>A0A329KGC9</accession>
<protein>
    <submittedName>
        <fullName evidence="2">Uncharacterized protein</fullName>
    </submittedName>
</protein>
<evidence type="ECO:0000313" key="3">
    <source>
        <dbReference type="Proteomes" id="UP000250347"/>
    </source>
</evidence>
<gene>
    <name evidence="2" type="ORF">DQP58_14520</name>
</gene>
<comment type="caution">
    <text evidence="2">The sequence shown here is derived from an EMBL/GenBank/DDBJ whole genome shotgun (WGS) entry which is preliminary data.</text>
</comment>
<dbReference type="InterPro" id="IPR036661">
    <property type="entry name" value="Luciferase-like_sf"/>
</dbReference>
<feature type="compositionally biased region" description="Basic and acidic residues" evidence="1">
    <location>
        <begin position="57"/>
        <end position="72"/>
    </location>
</feature>
<organism evidence="2 3">
    <name type="scientific">Mycobacterium colombiense</name>
    <dbReference type="NCBI Taxonomy" id="339268"/>
    <lineage>
        <taxon>Bacteria</taxon>
        <taxon>Bacillati</taxon>
        <taxon>Actinomycetota</taxon>
        <taxon>Actinomycetes</taxon>
        <taxon>Mycobacteriales</taxon>
        <taxon>Mycobacteriaceae</taxon>
        <taxon>Mycobacterium</taxon>
        <taxon>Mycobacterium avium complex (MAC)</taxon>
    </lineage>
</organism>
<feature type="region of interest" description="Disordered" evidence="1">
    <location>
        <begin position="52"/>
        <end position="72"/>
    </location>
</feature>
<evidence type="ECO:0000256" key="1">
    <source>
        <dbReference type="SAM" id="MobiDB-lite"/>
    </source>
</evidence>
<sequence length="72" mass="8038">MAQPAADHVVAWQDAGGRRVRERGSTLPQRTTTFIDQVVPILQRGGRFRTECSGSTLRDHRGLERPAKRSVP</sequence>
<dbReference type="AlphaFoldDB" id="A0A329KGC9"/>
<dbReference type="Gene3D" id="3.20.20.30">
    <property type="entry name" value="Luciferase-like domain"/>
    <property type="match status" value="1"/>
</dbReference>